<evidence type="ECO:0000313" key="2">
    <source>
        <dbReference type="Proteomes" id="UP000075714"/>
    </source>
</evidence>
<name>A0A150GNH4_GONPE</name>
<keyword evidence="2" id="KW-1185">Reference proteome</keyword>
<protein>
    <submittedName>
        <fullName evidence="1">Uncharacterized protein</fullName>
    </submittedName>
</protein>
<comment type="caution">
    <text evidence="1">The sequence shown here is derived from an EMBL/GenBank/DDBJ whole genome shotgun (WGS) entry which is preliminary data.</text>
</comment>
<sequence>MEFPTPTQEDFVLDEANKTVALESSIGPFEFFIRGTMSAWRPESGELDFQFTKVDIVFNGNKVYEVIPKTKPKTYTFFHVGPDTACARSSAGGVALLVK</sequence>
<dbReference type="Proteomes" id="UP000075714">
    <property type="component" value="Unassembled WGS sequence"/>
</dbReference>
<dbReference type="EMBL" id="LSYV01000014">
    <property type="protein sequence ID" value="KXZ51354.1"/>
    <property type="molecule type" value="Genomic_DNA"/>
</dbReference>
<reference evidence="2" key="1">
    <citation type="journal article" date="2016" name="Nat. Commun.">
        <title>The Gonium pectorale genome demonstrates co-option of cell cycle regulation during the evolution of multicellularity.</title>
        <authorList>
            <person name="Hanschen E.R."/>
            <person name="Marriage T.N."/>
            <person name="Ferris P.J."/>
            <person name="Hamaji T."/>
            <person name="Toyoda A."/>
            <person name="Fujiyama A."/>
            <person name="Neme R."/>
            <person name="Noguchi H."/>
            <person name="Minakuchi Y."/>
            <person name="Suzuki M."/>
            <person name="Kawai-Toyooka H."/>
            <person name="Smith D.R."/>
            <person name="Sparks H."/>
            <person name="Anderson J."/>
            <person name="Bakaric R."/>
            <person name="Luria V."/>
            <person name="Karger A."/>
            <person name="Kirschner M.W."/>
            <person name="Durand P.M."/>
            <person name="Michod R.E."/>
            <person name="Nozaki H."/>
            <person name="Olson B.J."/>
        </authorList>
    </citation>
    <scope>NUCLEOTIDE SEQUENCE [LARGE SCALE GENOMIC DNA]</scope>
    <source>
        <strain evidence="2">NIES-2863</strain>
    </source>
</reference>
<dbReference type="OrthoDB" id="44190at2759"/>
<dbReference type="STRING" id="33097.A0A150GNH4"/>
<dbReference type="AlphaFoldDB" id="A0A150GNH4"/>
<evidence type="ECO:0000313" key="1">
    <source>
        <dbReference type="EMBL" id="KXZ51354.1"/>
    </source>
</evidence>
<accession>A0A150GNH4</accession>
<organism evidence="1 2">
    <name type="scientific">Gonium pectorale</name>
    <name type="common">Green alga</name>
    <dbReference type="NCBI Taxonomy" id="33097"/>
    <lineage>
        <taxon>Eukaryota</taxon>
        <taxon>Viridiplantae</taxon>
        <taxon>Chlorophyta</taxon>
        <taxon>core chlorophytes</taxon>
        <taxon>Chlorophyceae</taxon>
        <taxon>CS clade</taxon>
        <taxon>Chlamydomonadales</taxon>
        <taxon>Volvocaceae</taxon>
        <taxon>Gonium</taxon>
    </lineage>
</organism>
<proteinExistence type="predicted"/>
<gene>
    <name evidence="1" type="ORF">GPECTOR_13g842</name>
</gene>